<evidence type="ECO:0000313" key="4">
    <source>
        <dbReference type="Proteomes" id="UP000215506"/>
    </source>
</evidence>
<dbReference type="AlphaFoldDB" id="A0A231GTN7"/>
<evidence type="ECO:0000313" key="3">
    <source>
        <dbReference type="EMBL" id="OXR39979.1"/>
    </source>
</evidence>
<accession>A0A231GTN7</accession>
<reference evidence="3 4" key="1">
    <citation type="submission" date="2017-07" db="EMBL/GenBank/DDBJ databases">
        <title>First draft Genome Sequence of Nocardia cerradoensis isolated from human infection.</title>
        <authorList>
            <person name="Carrasco G."/>
        </authorList>
    </citation>
    <scope>NUCLEOTIDE SEQUENCE [LARGE SCALE GENOMIC DNA]</scope>
    <source>
        <strain evidence="3 4">CNM20130759</strain>
    </source>
</reference>
<dbReference type="Pfam" id="PF23544">
    <property type="entry name" value="AtuA_ferredoxin"/>
    <property type="match status" value="1"/>
</dbReference>
<evidence type="ECO:0008006" key="5">
    <source>
        <dbReference type="Google" id="ProtNLM"/>
    </source>
</evidence>
<protein>
    <recommendedName>
        <fullName evidence="5">Exopolyphosphatase</fullName>
    </recommendedName>
</protein>
<gene>
    <name evidence="3" type="ORF">B7C42_07958</name>
</gene>
<dbReference type="EMBL" id="NGAF01000048">
    <property type="protein sequence ID" value="OXR39979.1"/>
    <property type="molecule type" value="Genomic_DNA"/>
</dbReference>
<proteinExistence type="predicted"/>
<dbReference type="PANTHER" id="PTHR47585">
    <property type="match status" value="1"/>
</dbReference>
<keyword evidence="4" id="KW-1185">Reference proteome</keyword>
<dbReference type="PANTHER" id="PTHR47585:SF1">
    <property type="entry name" value="DUF1446 DOMAIN-CONTAINING PROTEIN"/>
    <property type="match status" value="1"/>
</dbReference>
<dbReference type="InterPro" id="IPR010839">
    <property type="entry name" value="AtuA_N"/>
</dbReference>
<name>A0A231GTN7_9NOCA</name>
<comment type="caution">
    <text evidence="3">The sequence shown here is derived from an EMBL/GenBank/DDBJ whole genome shotgun (WGS) entry which is preliminary data.</text>
</comment>
<evidence type="ECO:0000259" key="2">
    <source>
        <dbReference type="Pfam" id="PF23544"/>
    </source>
</evidence>
<feature type="domain" description="Acyclic terpene utilisation N-terminal" evidence="1">
    <location>
        <begin position="10"/>
        <end position="445"/>
    </location>
</feature>
<dbReference type="RefSeq" id="WP_094028386.1">
    <property type="nucleotide sequence ID" value="NZ_NGAF01000048.1"/>
</dbReference>
<organism evidence="3 4">
    <name type="scientific">Nocardia cerradoensis</name>
    <dbReference type="NCBI Taxonomy" id="85688"/>
    <lineage>
        <taxon>Bacteria</taxon>
        <taxon>Bacillati</taxon>
        <taxon>Actinomycetota</taxon>
        <taxon>Actinomycetes</taxon>
        <taxon>Mycobacteriales</taxon>
        <taxon>Nocardiaceae</taxon>
        <taxon>Nocardia</taxon>
    </lineage>
</organism>
<dbReference type="Proteomes" id="UP000215506">
    <property type="component" value="Unassembled WGS sequence"/>
</dbReference>
<feature type="domain" description="AtuA-like ferredoxin-fold" evidence="2">
    <location>
        <begin position="488"/>
        <end position="581"/>
    </location>
</feature>
<dbReference type="Pfam" id="PF07287">
    <property type="entry name" value="AtuA"/>
    <property type="match status" value="1"/>
</dbReference>
<evidence type="ECO:0000259" key="1">
    <source>
        <dbReference type="Pfam" id="PF07287"/>
    </source>
</evidence>
<sequence length="595" mass="63984">MNRTTPRRPVRIGNASGFYGDRFAAFRAMVEGGPVDVVTGDYLAELTMLILWKAKQKDPETGYAKTFLAQFEQVATTCAERGIKVVVNAGGLSPASLAERIRSVVREAGLELSVAHIEGDDVIERLPRLQAEGHPLRHLDKGITLEESGAQPISANVYLGGWGIAAALAGGADVVITPRVTDAALVLGVGAWWHDWKRTDFDALAGAVAAGHIIECGPQATGGNYSQIGEIADRRYPGSPIAELAHDGTFVITKHDGTGGLVSPGTVTAQLLYEVDSPVYLNPDVVAHFDTLRLRQDGTDRVRVSGATGSPPPSTLKVAMNFIGGYRNTMTLVLTGLDIEEKARWATEQLFEILGGRERFDDVDVQLLRYDRAEPTRLSEATAHLRVTVKDRERAKVDRAFSNAVLELAVGGYAGFHTTTPPTSASEFGVYWPTVIPASEIEQIVVHADGSRETIAHTAQTDDRYCGVIPSGDSGSGTADFGPASRRPLGSVVAARSGDKGGKANVGVWTDTDERWDWLRSHLTVEKFVELVPDAAGFEVRRYEFANLRALNFVVVGFLGDGVASCTRTDPQAKGLGEFLRATYTDIPDKLAGDS</sequence>
<dbReference type="InterPro" id="IPR056362">
    <property type="entry name" value="AtuA-like_ferredoxin_dom"/>
</dbReference>